<dbReference type="InterPro" id="IPR003593">
    <property type="entry name" value="AAA+_ATPase"/>
</dbReference>
<feature type="transmembrane region" description="Helical" evidence="9">
    <location>
        <begin position="546"/>
        <end position="567"/>
    </location>
</feature>
<dbReference type="Pfam" id="PF00005">
    <property type="entry name" value="ABC_tran"/>
    <property type="match status" value="1"/>
</dbReference>
<dbReference type="InterPro" id="IPR005284">
    <property type="entry name" value="Pigment_permease/Abcg"/>
</dbReference>
<dbReference type="FunFam" id="3.40.50.300:FF:002134">
    <property type="entry name" value="ABC transporter ATP-binding protein/permease wht-1"/>
    <property type="match status" value="1"/>
</dbReference>
<evidence type="ECO:0000256" key="4">
    <source>
        <dbReference type="ARBA" id="ARBA00022692"/>
    </source>
</evidence>
<dbReference type="NCBIfam" id="TIGR00955">
    <property type="entry name" value="3a01204"/>
    <property type="match status" value="1"/>
</dbReference>
<keyword evidence="6 11" id="KW-0067">ATP-binding</keyword>
<comment type="subcellular location">
    <subcellularLocation>
        <location evidence="1">Membrane</location>
        <topology evidence="1">Multi-pass membrane protein</topology>
    </subcellularLocation>
</comment>
<feature type="transmembrane region" description="Helical" evidence="9">
    <location>
        <begin position="485"/>
        <end position="503"/>
    </location>
</feature>
<dbReference type="GO" id="GO:0005524">
    <property type="term" value="F:ATP binding"/>
    <property type="evidence" value="ECO:0007669"/>
    <property type="project" value="UniProtKB-KW"/>
</dbReference>
<dbReference type="InterPro" id="IPR013525">
    <property type="entry name" value="ABC2_TM"/>
</dbReference>
<dbReference type="CDD" id="cd03213">
    <property type="entry name" value="ABCG_EPDR"/>
    <property type="match status" value="1"/>
</dbReference>
<dbReference type="InterPro" id="IPR017871">
    <property type="entry name" value="ABC_transporter-like_CS"/>
</dbReference>
<keyword evidence="8 9" id="KW-0472">Membrane</keyword>
<feature type="transmembrane region" description="Helical" evidence="9">
    <location>
        <begin position="630"/>
        <end position="654"/>
    </location>
</feature>
<dbReference type="InterPro" id="IPR027417">
    <property type="entry name" value="P-loop_NTPase"/>
</dbReference>
<dbReference type="PROSITE" id="PS00211">
    <property type="entry name" value="ABC_TRANSPORTER_1"/>
    <property type="match status" value="1"/>
</dbReference>
<evidence type="ECO:0000256" key="7">
    <source>
        <dbReference type="ARBA" id="ARBA00022989"/>
    </source>
</evidence>
<keyword evidence="5" id="KW-0547">Nucleotide-binding</keyword>
<protein>
    <submittedName>
        <fullName evidence="11">ABC transporter ATP-binding protein/permease wht-1</fullName>
    </submittedName>
</protein>
<dbReference type="GO" id="GO:0016887">
    <property type="term" value="F:ATP hydrolysis activity"/>
    <property type="evidence" value="ECO:0007669"/>
    <property type="project" value="InterPro"/>
</dbReference>
<dbReference type="Pfam" id="PF01061">
    <property type="entry name" value="ABC2_membrane"/>
    <property type="match status" value="1"/>
</dbReference>
<proteinExistence type="evidence at transcript level"/>
<evidence type="ECO:0000256" key="5">
    <source>
        <dbReference type="ARBA" id="ARBA00022741"/>
    </source>
</evidence>
<evidence type="ECO:0000256" key="8">
    <source>
        <dbReference type="ARBA" id="ARBA00023136"/>
    </source>
</evidence>
<dbReference type="SMART" id="SM00382">
    <property type="entry name" value="AAA"/>
    <property type="match status" value="1"/>
</dbReference>
<feature type="domain" description="ABC transporter" evidence="10">
    <location>
        <begin position="54"/>
        <end position="297"/>
    </location>
</feature>
<dbReference type="EMBL" id="JI168809">
    <property type="protein sequence ID" value="ADY43451.1"/>
    <property type="molecule type" value="mRNA"/>
</dbReference>
<keyword evidence="4 9" id="KW-0812">Transmembrane</keyword>
<reference evidence="11" key="1">
    <citation type="journal article" date="2011" name="Genome Res.">
        <title>Deep small RNA sequencing from the nematode Ascaris reveals conservation, functional diversification, and novel developmental profiles.</title>
        <authorList>
            <person name="Wang J."/>
            <person name="Czech B."/>
            <person name="Crunk A."/>
            <person name="Wallace A."/>
            <person name="Mitreva M."/>
            <person name="Hannon G.J."/>
            <person name="Davis R.E."/>
        </authorList>
    </citation>
    <scope>NUCLEOTIDE SEQUENCE</scope>
</reference>
<dbReference type="InterPro" id="IPR050352">
    <property type="entry name" value="ABCG_transporters"/>
</dbReference>
<dbReference type="PROSITE" id="PS50893">
    <property type="entry name" value="ABC_TRANSPORTER_2"/>
    <property type="match status" value="1"/>
</dbReference>
<evidence type="ECO:0000259" key="10">
    <source>
        <dbReference type="PROSITE" id="PS50893"/>
    </source>
</evidence>
<dbReference type="AlphaFoldDB" id="F1KZZ7"/>
<dbReference type="Pfam" id="PF19055">
    <property type="entry name" value="ABC2_membrane_7"/>
    <property type="match status" value="1"/>
</dbReference>
<evidence type="ECO:0000256" key="9">
    <source>
        <dbReference type="SAM" id="Phobius"/>
    </source>
</evidence>
<keyword evidence="3" id="KW-0813">Transport</keyword>
<sequence>MPVVLSLSLVMPPRPTSVNVDEWNTKKLEWYHIYVKARAPYQCRRSTKKKSNLLKNEWMIRTHSISVKEILHDVSGIAYPGRLMAIMGSSGAGKTTLLNMLTQRNLANVDASGVVLVNGESISRKCMRHLSAYVQQDDCFIGTMTVREHLLFSAKLRMGKEFTDKQRLEKVEDVIIEMGLSACASTVIGTPNGLKGLSGGEKKRLSFASEVLTSPAIIFCDEPTSGLDSFMSLQVVNAMKCLAKLGMTVITTIHQPSSQVFTLFDDLCLMACGRVVYQGPADKALNHWRECGFPCPHFYNPADYIISTLAVAEGKRAECISRIAKIRGEFEKSEYGRMLNANATLVSVAKTNRNLDNGRLHGKCRGIFQWRKTRYAASWWTQFRCIFHRSTLTIIREPILLRVRFIQITIAALICSVVFFQTHIKASTVLTINGILFNAVRDVNFMFQFPCVPAITRELPIFLRENANGIYRVDAYFLAKTSAEFPLYVALPLLYTTVVYWLSGLLPNVFNYLFASLTTILITNVAISIAYAVACIFGETTIAMTYLPVFVVPMLAFGGFFINANSIPSYFKWLSYLSYFRYGFEALTINEWSGVRHIPGCFLWSKLNGLSCPRNGAEVIEELDFSESSLWLNIAILFVMCVVIRFIAFIALFLRVSLRK</sequence>
<feature type="transmembrane region" description="Helical" evidence="9">
    <location>
        <begin position="509"/>
        <end position="534"/>
    </location>
</feature>
<comment type="similarity">
    <text evidence="2">Belongs to the ABC transporter superfamily. ABCG family. Eye pigment precursor importer (TC 3.A.1.204) subfamily.</text>
</comment>
<evidence type="ECO:0000313" key="11">
    <source>
        <dbReference type="EMBL" id="ADY43451.1"/>
    </source>
</evidence>
<feature type="transmembrane region" description="Helical" evidence="9">
    <location>
        <begin position="399"/>
        <end position="420"/>
    </location>
</feature>
<organism evidence="11">
    <name type="scientific">Ascaris suum</name>
    <name type="common">Pig roundworm</name>
    <name type="synonym">Ascaris lumbricoides</name>
    <dbReference type="NCBI Taxonomy" id="6253"/>
    <lineage>
        <taxon>Eukaryota</taxon>
        <taxon>Metazoa</taxon>
        <taxon>Ecdysozoa</taxon>
        <taxon>Nematoda</taxon>
        <taxon>Chromadorea</taxon>
        <taxon>Rhabditida</taxon>
        <taxon>Spirurina</taxon>
        <taxon>Ascaridomorpha</taxon>
        <taxon>Ascaridoidea</taxon>
        <taxon>Ascarididae</taxon>
        <taxon>Ascaris</taxon>
    </lineage>
</organism>
<keyword evidence="7 9" id="KW-1133">Transmembrane helix</keyword>
<evidence type="ECO:0000256" key="6">
    <source>
        <dbReference type="ARBA" id="ARBA00022840"/>
    </source>
</evidence>
<evidence type="ECO:0000256" key="3">
    <source>
        <dbReference type="ARBA" id="ARBA00022448"/>
    </source>
</evidence>
<dbReference type="PANTHER" id="PTHR48041:SF93">
    <property type="entry name" value="ABC TRANSPORTER ATP-BINDING PROTEIN_PERMEASE WHT-1"/>
    <property type="match status" value="1"/>
</dbReference>
<dbReference type="InterPro" id="IPR003439">
    <property type="entry name" value="ABC_transporter-like_ATP-bd"/>
</dbReference>
<evidence type="ECO:0000256" key="2">
    <source>
        <dbReference type="ARBA" id="ARBA00005814"/>
    </source>
</evidence>
<dbReference type="Gene3D" id="3.40.50.300">
    <property type="entry name" value="P-loop containing nucleotide triphosphate hydrolases"/>
    <property type="match status" value="1"/>
</dbReference>
<dbReference type="InterPro" id="IPR043926">
    <property type="entry name" value="ABCG_dom"/>
</dbReference>
<dbReference type="GO" id="GO:0140359">
    <property type="term" value="F:ABC-type transporter activity"/>
    <property type="evidence" value="ECO:0007669"/>
    <property type="project" value="InterPro"/>
</dbReference>
<evidence type="ECO:0000256" key="1">
    <source>
        <dbReference type="ARBA" id="ARBA00004141"/>
    </source>
</evidence>
<dbReference type="PANTHER" id="PTHR48041">
    <property type="entry name" value="ABC TRANSPORTER G FAMILY MEMBER 28"/>
    <property type="match status" value="1"/>
</dbReference>
<dbReference type="GO" id="GO:0005886">
    <property type="term" value="C:plasma membrane"/>
    <property type="evidence" value="ECO:0007669"/>
    <property type="project" value="TreeGrafter"/>
</dbReference>
<accession>F1KZZ7</accession>
<name>F1KZZ7_ASCSU</name>
<dbReference type="SUPFAM" id="SSF52540">
    <property type="entry name" value="P-loop containing nucleoside triphosphate hydrolases"/>
    <property type="match status" value="1"/>
</dbReference>